<gene>
    <name evidence="3" type="ORF">B9Q03_05490</name>
</gene>
<dbReference type="Gene3D" id="3.40.50.1000">
    <property type="entry name" value="HAD superfamily/HAD-like"/>
    <property type="match status" value="1"/>
</dbReference>
<evidence type="ECO:0000256" key="2">
    <source>
        <dbReference type="ARBA" id="ARBA00022801"/>
    </source>
</evidence>
<dbReference type="GO" id="GO:0016787">
    <property type="term" value="F:hydrolase activity"/>
    <property type="evidence" value="ECO:0007669"/>
    <property type="project" value="UniProtKB-KW"/>
</dbReference>
<dbReference type="PANTHER" id="PTHR43316">
    <property type="entry name" value="HYDROLASE, HALOACID DELAHOGENASE-RELATED"/>
    <property type="match status" value="1"/>
</dbReference>
<dbReference type="InterPro" id="IPR023214">
    <property type="entry name" value="HAD_sf"/>
</dbReference>
<dbReference type="InterPro" id="IPR023198">
    <property type="entry name" value="PGP-like_dom2"/>
</dbReference>
<dbReference type="SFLD" id="SFLDS00003">
    <property type="entry name" value="Haloacid_Dehalogenase"/>
    <property type="match status" value="1"/>
</dbReference>
<dbReference type="InterPro" id="IPR051540">
    <property type="entry name" value="S-2-haloacid_dehalogenase"/>
</dbReference>
<dbReference type="NCBIfam" id="TIGR01549">
    <property type="entry name" value="HAD-SF-IA-v1"/>
    <property type="match status" value="1"/>
</dbReference>
<evidence type="ECO:0000313" key="3">
    <source>
        <dbReference type="EMBL" id="PSN90972.1"/>
    </source>
</evidence>
<dbReference type="Pfam" id="PF00702">
    <property type="entry name" value="Hydrolase"/>
    <property type="match status" value="1"/>
</dbReference>
<accession>A0A2R6AX50</accession>
<dbReference type="Proteomes" id="UP000240322">
    <property type="component" value="Unassembled WGS sequence"/>
</dbReference>
<organism evidence="3 4">
    <name type="scientific">Candidatus Marsarchaeota G2 archaeon OSP_D</name>
    <dbReference type="NCBI Taxonomy" id="1978157"/>
    <lineage>
        <taxon>Archaea</taxon>
        <taxon>Candidatus Marsarchaeota</taxon>
        <taxon>Candidatus Marsarchaeota group 2</taxon>
    </lineage>
</organism>
<reference evidence="3 4" key="1">
    <citation type="submission" date="2017-04" db="EMBL/GenBank/DDBJ databases">
        <title>Novel microbial lineages endemic to geothermal iron-oxide mats fill important gaps in the evolutionary history of Archaea.</title>
        <authorList>
            <person name="Jay Z.J."/>
            <person name="Beam J.P."/>
            <person name="Dlakic M."/>
            <person name="Rusch D.B."/>
            <person name="Kozubal M.A."/>
            <person name="Inskeep W.P."/>
        </authorList>
    </citation>
    <scope>NUCLEOTIDE SEQUENCE [LARGE SCALE GENOMIC DNA]</scope>
    <source>
        <strain evidence="3">OSP_D</strain>
    </source>
</reference>
<comment type="caution">
    <text evidence="3">The sequence shown here is derived from an EMBL/GenBank/DDBJ whole genome shotgun (WGS) entry which is preliminary data.</text>
</comment>
<keyword evidence="2" id="KW-0378">Hydrolase</keyword>
<dbReference type="SFLD" id="SFLDG01129">
    <property type="entry name" value="C1.5:_HAD__Beta-PGM__Phosphata"/>
    <property type="match status" value="1"/>
</dbReference>
<dbReference type="InterPro" id="IPR036412">
    <property type="entry name" value="HAD-like_sf"/>
</dbReference>
<proteinExistence type="inferred from homology"/>
<evidence type="ECO:0000256" key="1">
    <source>
        <dbReference type="ARBA" id="ARBA00007958"/>
    </source>
</evidence>
<dbReference type="EMBL" id="NEXE01000040">
    <property type="protein sequence ID" value="PSN90972.1"/>
    <property type="molecule type" value="Genomic_DNA"/>
</dbReference>
<evidence type="ECO:0000313" key="4">
    <source>
        <dbReference type="Proteomes" id="UP000240322"/>
    </source>
</evidence>
<dbReference type="PANTHER" id="PTHR43316:SF3">
    <property type="entry name" value="HALOACID DEHALOGENASE, TYPE II (AFU_ORTHOLOGUE AFUA_2G07750)-RELATED"/>
    <property type="match status" value="1"/>
</dbReference>
<sequence length="205" mass="23041">MPSVIVTFDVYGTLFDWQYSMGAYLGFVGVDRRRFFEVEYSRVSGVKGFRRYSEILKESLEECMGSGYSGDVGDGLVLAFAKSPPFPDTLLGLRELRRRGHRLGVISNTERRLIRITLSGLEDVFDWVVTAEDTGHYKPALDAFTRAYSIMGVNMGEVVHVSAYPQYDLEAASRLGVKTVLVDRYGYTWKPSVKDTRGIAHTLGE</sequence>
<dbReference type="SUPFAM" id="SSF56784">
    <property type="entry name" value="HAD-like"/>
    <property type="match status" value="1"/>
</dbReference>
<dbReference type="Gene3D" id="1.10.150.240">
    <property type="entry name" value="Putative phosphatase, domain 2"/>
    <property type="match status" value="1"/>
</dbReference>
<dbReference type="InterPro" id="IPR006439">
    <property type="entry name" value="HAD-SF_hydro_IA"/>
</dbReference>
<name>A0A2R6AX50_9ARCH</name>
<evidence type="ECO:0008006" key="5">
    <source>
        <dbReference type="Google" id="ProtNLM"/>
    </source>
</evidence>
<comment type="similarity">
    <text evidence="1">Belongs to the HAD-like hydrolase superfamily.</text>
</comment>
<dbReference type="AlphaFoldDB" id="A0A2R6AX50"/>
<protein>
    <recommendedName>
        <fullName evidence="5">Haloacid dehalogenase</fullName>
    </recommendedName>
</protein>